<dbReference type="Proteomes" id="UP000278035">
    <property type="component" value="Chromosome"/>
</dbReference>
<feature type="chain" id="PRO_5018334691" evidence="1">
    <location>
        <begin position="23"/>
        <end position="280"/>
    </location>
</feature>
<name>A0A3G8LP29_9GAMM</name>
<evidence type="ECO:0000313" key="2">
    <source>
        <dbReference type="EMBL" id="AZG71339.1"/>
    </source>
</evidence>
<proteinExistence type="predicted"/>
<dbReference type="AlphaFoldDB" id="A0A3G8LP29"/>
<protein>
    <submittedName>
        <fullName evidence="2">DUF3034 family protein</fullName>
    </submittedName>
</protein>
<dbReference type="EMBL" id="CP034015">
    <property type="protein sequence ID" value="AZG71339.1"/>
    <property type="molecule type" value="Genomic_DNA"/>
</dbReference>
<evidence type="ECO:0000313" key="3">
    <source>
        <dbReference type="Proteomes" id="UP000278035"/>
    </source>
</evidence>
<feature type="signal peptide" evidence="1">
    <location>
        <begin position="1"/>
        <end position="22"/>
    </location>
</feature>
<organism evidence="2 3">
    <name type="scientific">Shewanella livingstonensis</name>
    <dbReference type="NCBI Taxonomy" id="150120"/>
    <lineage>
        <taxon>Bacteria</taxon>
        <taxon>Pseudomonadati</taxon>
        <taxon>Pseudomonadota</taxon>
        <taxon>Gammaproteobacteria</taxon>
        <taxon>Alteromonadales</taxon>
        <taxon>Shewanellaceae</taxon>
        <taxon>Shewanella</taxon>
    </lineage>
</organism>
<dbReference type="OrthoDB" id="9126735at2"/>
<dbReference type="Pfam" id="PF11231">
    <property type="entry name" value="DUF3034"/>
    <property type="match status" value="1"/>
</dbReference>
<evidence type="ECO:0000256" key="1">
    <source>
        <dbReference type="SAM" id="SignalP"/>
    </source>
</evidence>
<keyword evidence="3" id="KW-1185">Reference proteome</keyword>
<accession>A0A3G8LP29</accession>
<dbReference type="InterPro" id="IPR021393">
    <property type="entry name" value="DUF3034"/>
</dbReference>
<dbReference type="KEGG" id="slj:EGC82_00280"/>
<sequence length="280" mass="30294">MYQLIGMVFSVLLSLVVASAQADTSKVIATGGATTIEGSAGGGIVPWAVINGYASSDQWSLTAMNTTVYVDDFTLHSIGASLSIDNRFELSIAKQTFDLDTLGGKLGQDIVGVKYKLVGEVLYTAMPQISLGLQYKRVDDFALPQAVGARDDWGLDVYLAASKVYFDAFAGRNLVTNLTLRATKANQIGLLGFSTATNNDYTLQTEASIAVLLTDNIALGYEYKQKPDKLTFAQEQDWQDIFVAWFVNKHLSVVGAYVDLGNIAGLKQQQGWYLSVEGTL</sequence>
<gene>
    <name evidence="2" type="ORF">EGC82_00280</name>
</gene>
<keyword evidence="1" id="KW-0732">Signal</keyword>
<reference evidence="3" key="1">
    <citation type="submission" date="2018-11" db="EMBL/GenBank/DDBJ databases">
        <title>Shewanella sp. M2.</title>
        <authorList>
            <person name="Hwang Y.J."/>
            <person name="Hwang C.Y."/>
        </authorList>
    </citation>
    <scope>NUCLEOTIDE SEQUENCE [LARGE SCALE GENOMIC DNA]</scope>
    <source>
        <strain evidence="3">LMG 19866</strain>
    </source>
</reference>